<dbReference type="InterPro" id="IPR000276">
    <property type="entry name" value="GPCR_Rhodpsn"/>
</dbReference>
<keyword evidence="2" id="KW-1003">Cell membrane</keyword>
<evidence type="ECO:0000259" key="8">
    <source>
        <dbReference type="PROSITE" id="PS50262"/>
    </source>
</evidence>
<accession>A0AAU9W4A8</accession>
<comment type="similarity">
    <text evidence="6">Belongs to the G-protein coupled receptor 1 family.</text>
</comment>
<feature type="transmembrane region" description="Helical" evidence="7">
    <location>
        <begin position="147"/>
        <end position="168"/>
    </location>
</feature>
<feature type="domain" description="G-protein coupled receptors family 1 profile" evidence="8">
    <location>
        <begin position="611"/>
        <end position="847"/>
    </location>
</feature>
<dbReference type="CDD" id="cd00637">
    <property type="entry name" value="7tm_classA_rhodopsin-like"/>
    <property type="match status" value="3"/>
</dbReference>
<keyword evidence="6" id="KW-0675">Receptor</keyword>
<feature type="transmembrane region" description="Helical" evidence="7">
    <location>
        <begin position="79"/>
        <end position="99"/>
    </location>
</feature>
<evidence type="ECO:0000256" key="1">
    <source>
        <dbReference type="ARBA" id="ARBA00004651"/>
    </source>
</evidence>
<proteinExistence type="inferred from homology"/>
<comment type="subcellular location">
    <subcellularLocation>
        <location evidence="1">Cell membrane</location>
        <topology evidence="1">Multi-pass membrane protein</topology>
    </subcellularLocation>
</comment>
<keyword evidence="3 6" id="KW-0812">Transmembrane</keyword>
<feature type="transmembrane region" description="Helical" evidence="7">
    <location>
        <begin position="595"/>
        <end position="619"/>
    </location>
</feature>
<keyword evidence="10" id="KW-1185">Reference proteome</keyword>
<dbReference type="GO" id="GO:0005886">
    <property type="term" value="C:plasma membrane"/>
    <property type="evidence" value="ECO:0007669"/>
    <property type="project" value="UniProtKB-SubCell"/>
</dbReference>
<feature type="domain" description="G-protein coupled receptors family 1 profile" evidence="8">
    <location>
        <begin position="304"/>
        <end position="542"/>
    </location>
</feature>
<feature type="transmembrane region" description="Helical" evidence="7">
    <location>
        <begin position="491"/>
        <end position="511"/>
    </location>
</feature>
<protein>
    <recommendedName>
        <fullName evidence="8">G-protein coupled receptors family 1 profile domain-containing protein</fullName>
    </recommendedName>
</protein>
<feature type="transmembrane region" description="Helical" evidence="7">
    <location>
        <begin position="6"/>
        <end position="27"/>
    </location>
</feature>
<feature type="transmembrane region" description="Helical" evidence="7">
    <location>
        <begin position="361"/>
        <end position="382"/>
    </location>
</feature>
<feature type="transmembrane region" description="Helical" evidence="7">
    <location>
        <begin position="402"/>
        <end position="424"/>
    </location>
</feature>
<feature type="transmembrane region" description="Helical" evidence="7">
    <location>
        <begin position="802"/>
        <end position="824"/>
    </location>
</feature>
<dbReference type="PRINTS" id="PR00237">
    <property type="entry name" value="GPCRRHODOPSN"/>
</dbReference>
<dbReference type="Proteomes" id="UP001159428">
    <property type="component" value="Unassembled WGS sequence"/>
</dbReference>
<keyword evidence="5 7" id="KW-0472">Membrane</keyword>
<gene>
    <name evidence="9" type="ORF">PMEA_00032906</name>
</gene>
<feature type="transmembrane region" description="Helical" evidence="7">
    <location>
        <begin position="242"/>
        <end position="263"/>
    </location>
</feature>
<dbReference type="EMBL" id="CALNXJ010000008">
    <property type="protein sequence ID" value="CAH3045805.1"/>
    <property type="molecule type" value="Genomic_DNA"/>
</dbReference>
<evidence type="ECO:0000256" key="5">
    <source>
        <dbReference type="ARBA" id="ARBA00023136"/>
    </source>
</evidence>
<feature type="transmembrane region" description="Helical" evidence="7">
    <location>
        <begin position="664"/>
        <end position="689"/>
    </location>
</feature>
<feature type="transmembrane region" description="Helical" evidence="7">
    <location>
        <begin position="736"/>
        <end position="759"/>
    </location>
</feature>
<dbReference type="PROSITE" id="PS50262">
    <property type="entry name" value="G_PROTEIN_RECEP_F1_2"/>
    <property type="match status" value="3"/>
</dbReference>
<evidence type="ECO:0000313" key="9">
    <source>
        <dbReference type="EMBL" id="CAH3045805.1"/>
    </source>
</evidence>
<name>A0AAU9W4A8_9CNID</name>
<dbReference type="SUPFAM" id="SSF81321">
    <property type="entry name" value="Family A G protein-coupled receptor-like"/>
    <property type="match status" value="3"/>
</dbReference>
<evidence type="ECO:0000256" key="4">
    <source>
        <dbReference type="ARBA" id="ARBA00022989"/>
    </source>
</evidence>
<feature type="transmembrane region" description="Helical" evidence="7">
    <location>
        <begin position="830"/>
        <end position="849"/>
    </location>
</feature>
<organism evidence="9 10">
    <name type="scientific">Pocillopora meandrina</name>
    <dbReference type="NCBI Taxonomy" id="46732"/>
    <lineage>
        <taxon>Eukaryota</taxon>
        <taxon>Metazoa</taxon>
        <taxon>Cnidaria</taxon>
        <taxon>Anthozoa</taxon>
        <taxon>Hexacorallia</taxon>
        <taxon>Scleractinia</taxon>
        <taxon>Astrocoeniina</taxon>
        <taxon>Pocilloporidae</taxon>
        <taxon>Pocillopora</taxon>
    </lineage>
</organism>
<dbReference type="GO" id="GO:0004930">
    <property type="term" value="F:G protein-coupled receptor activity"/>
    <property type="evidence" value="ECO:0007669"/>
    <property type="project" value="UniProtKB-KW"/>
</dbReference>
<keyword evidence="6" id="KW-0297">G-protein coupled receptor</keyword>
<feature type="transmembrane region" description="Helical" evidence="7">
    <location>
        <begin position="208"/>
        <end position="230"/>
    </location>
</feature>
<dbReference type="AlphaFoldDB" id="A0AAU9W4A8"/>
<feature type="transmembrane region" description="Helical" evidence="7">
    <location>
        <begin position="429"/>
        <end position="451"/>
    </location>
</feature>
<feature type="transmembrane region" description="Helical" evidence="7">
    <location>
        <begin position="709"/>
        <end position="730"/>
    </location>
</feature>
<feature type="domain" description="G-protein coupled receptors family 1 profile" evidence="8">
    <location>
        <begin position="19"/>
        <end position="261"/>
    </location>
</feature>
<feature type="transmembrane region" description="Helical" evidence="7">
    <location>
        <begin position="39"/>
        <end position="59"/>
    </location>
</feature>
<evidence type="ECO:0000256" key="6">
    <source>
        <dbReference type="RuleBase" id="RU000688"/>
    </source>
</evidence>
<feature type="transmembrane region" description="Helical" evidence="7">
    <location>
        <begin position="120"/>
        <end position="141"/>
    </location>
</feature>
<reference evidence="9 10" key="1">
    <citation type="submission" date="2022-05" db="EMBL/GenBank/DDBJ databases">
        <authorList>
            <consortium name="Genoscope - CEA"/>
            <person name="William W."/>
        </authorList>
    </citation>
    <scope>NUCLEOTIDE SEQUENCE [LARGE SCALE GENOMIC DNA]</scope>
</reference>
<dbReference type="InterPro" id="IPR017452">
    <property type="entry name" value="GPCR_Rhodpsn_7TM"/>
</dbReference>
<feature type="transmembrane region" description="Helical" evidence="7">
    <location>
        <begin position="324"/>
        <end position="349"/>
    </location>
</feature>
<evidence type="ECO:0000256" key="3">
    <source>
        <dbReference type="ARBA" id="ARBA00022692"/>
    </source>
</evidence>
<feature type="transmembrane region" description="Helical" evidence="7">
    <location>
        <begin position="523"/>
        <end position="542"/>
    </location>
</feature>
<sequence length="872" mass="97383">MSAAFAALNTFFSITAILGNILILIALNKVTSICPPTKLLFRCLAVTDLCVGLVTQPLFTVKLLASLNDNEYVYVDLTQLISSQVLCGVSLLTSTAISVDRLLALSLGLRYRYLVTLRRVRALIISFWFLIGASVVCIFISGIHFFVYAVVMLISLLISAISYAKIYFRLRHQLLHVQGHVHQRQQLPPNGVVPSALNLARYKKTVSIIAWVQLGLFACYSPFCIAIVSFHFEEEFLDDNNIFYFFVCLLYLNSSLNPILYCWKIREVKQAVKDIIRQYPASLVGMSAAFASLNTFSSITATLGNVLILIALNKVTSTCPPTKLLFRCLAVTDLCVGLVTQPLFTVMLLASSNVYEYVEEIQVISSIVLCGVSLLTSTAISVDRLLALSLGLRYRYVVTLRRVRALIISFWFLIGASVGCLFVLEIYFFVYAVVMLISLLISAISYTKIYFRLRHLLLHVQGHVHQREHLPPNGDVPSALNLARYKKTVSIIAWVQLGLFACYSPICIALISSHFEKIFSKNIIYFFLCLLFLNSSLNPILYCWKIREVKQAVKDTVRQTNSLLPALRKMLNTTDEHTNSSFEVSYPASLVGMSAALASLNTFLSITATVGNVLILIAVNKVTSTCPPTKLLFRCLAVTDLSVGLITQPLFTVTLLTSFNVHRYVFLILLVSSLFLCGVSLLTSTAISVDRLLALSLLRYRHVVTLRRVRALIISFWFLIGALVGCLFIFSLNISAIVYAVVMLISLLVSAISHAKIYFRLRHQLLHVQGHVHQRQQLPPNGVVPTALNVARYKKTVSAITWVQLGLFACYSPFCATLFPSHFLDANVSYFFVCLLFLNSSLNPILYCCKIREVKQAVKDTIRQLNCCCGPN</sequence>
<dbReference type="Pfam" id="PF00001">
    <property type="entry name" value="7tm_1"/>
    <property type="match status" value="4"/>
</dbReference>
<keyword evidence="4 7" id="KW-1133">Transmembrane helix</keyword>
<dbReference type="PROSITE" id="PS00237">
    <property type="entry name" value="G_PROTEIN_RECEP_F1_1"/>
    <property type="match status" value="1"/>
</dbReference>
<dbReference type="Gene3D" id="1.20.1070.10">
    <property type="entry name" value="Rhodopsin 7-helix transmembrane proteins"/>
    <property type="match status" value="3"/>
</dbReference>
<comment type="caution">
    <text evidence="9">The sequence shown here is derived from an EMBL/GenBank/DDBJ whole genome shotgun (WGS) entry which is preliminary data.</text>
</comment>
<keyword evidence="6" id="KW-0807">Transducer</keyword>
<evidence type="ECO:0000256" key="2">
    <source>
        <dbReference type="ARBA" id="ARBA00022475"/>
    </source>
</evidence>
<dbReference type="PANTHER" id="PTHR22750">
    <property type="entry name" value="G-PROTEIN COUPLED RECEPTOR"/>
    <property type="match status" value="1"/>
</dbReference>
<evidence type="ECO:0000313" key="10">
    <source>
        <dbReference type="Proteomes" id="UP001159428"/>
    </source>
</evidence>
<evidence type="ECO:0000256" key="7">
    <source>
        <dbReference type="SAM" id="Phobius"/>
    </source>
</evidence>